<evidence type="ECO:0000313" key="9">
    <source>
        <dbReference type="EMBL" id="MDQ1108549.1"/>
    </source>
</evidence>
<comment type="similarity">
    <text evidence="1">Belongs to the class-I pyridine nucleotide-disulfide oxidoreductase family.</text>
</comment>
<feature type="active site" description="Proton acceptor" evidence="4">
    <location>
        <position position="452"/>
    </location>
</feature>
<dbReference type="InterPro" id="IPR004099">
    <property type="entry name" value="Pyr_nucl-diS_OxRdtase_dimer"/>
</dbReference>
<dbReference type="EMBL" id="JAUTAS010000001">
    <property type="protein sequence ID" value="MDQ1108549.1"/>
    <property type="molecule type" value="Genomic_DNA"/>
</dbReference>
<dbReference type="Pfam" id="PF07992">
    <property type="entry name" value="Pyr_redox_2"/>
    <property type="match status" value="1"/>
</dbReference>
<feature type="binding site" evidence="5">
    <location>
        <position position="278"/>
    </location>
    <ligand>
        <name>NAD(+)</name>
        <dbReference type="ChEBI" id="CHEBI:57540"/>
    </ligand>
</feature>
<proteinExistence type="inferred from homology"/>
<comment type="cofactor">
    <cofactor evidence="5">
        <name>FAD</name>
        <dbReference type="ChEBI" id="CHEBI:57692"/>
    </cofactor>
    <text evidence="5">Binds 1 FAD per subunit.</text>
</comment>
<feature type="disulfide bond" description="Redox-active" evidence="6">
    <location>
        <begin position="54"/>
        <end position="59"/>
    </location>
</feature>
<protein>
    <submittedName>
        <fullName evidence="9">Pyruvate/2-oxoglutarate dehydrogenase complex dihydrolipoamide dehydrogenase (E3) component</fullName>
    </submittedName>
</protein>
<comment type="caution">
    <text evidence="9">The sequence shown here is derived from an EMBL/GenBank/DDBJ whole genome shotgun (WGS) entry which is preliminary data.</text>
</comment>
<gene>
    <name evidence="9" type="ORF">QE424_001708</name>
</gene>
<evidence type="ECO:0000256" key="4">
    <source>
        <dbReference type="PIRSR" id="PIRSR000350-2"/>
    </source>
</evidence>
<feature type="binding site" evidence="5">
    <location>
        <position position="319"/>
    </location>
    <ligand>
        <name>FAD</name>
        <dbReference type="ChEBI" id="CHEBI:57692"/>
    </ligand>
</feature>
<evidence type="ECO:0000259" key="8">
    <source>
        <dbReference type="Pfam" id="PF07992"/>
    </source>
</evidence>
<dbReference type="RefSeq" id="WP_307106915.1">
    <property type="nucleotide sequence ID" value="NZ_JAUTAS010000001.1"/>
</dbReference>
<accession>A0AAP5AH88</accession>
<evidence type="ECO:0000256" key="2">
    <source>
        <dbReference type="ARBA" id="ARBA00022630"/>
    </source>
</evidence>
<reference evidence="9" key="1">
    <citation type="submission" date="2023-07" db="EMBL/GenBank/DDBJ databases">
        <title>Functional and genomic diversity of the sorghum phyllosphere microbiome.</title>
        <authorList>
            <person name="Shade A."/>
        </authorList>
    </citation>
    <scope>NUCLEOTIDE SEQUENCE</scope>
    <source>
        <strain evidence="9">SORGH_AS_0457</strain>
    </source>
</reference>
<dbReference type="PRINTS" id="PR00368">
    <property type="entry name" value="FADPNR"/>
</dbReference>
<dbReference type="Pfam" id="PF02852">
    <property type="entry name" value="Pyr_redox_dim"/>
    <property type="match status" value="1"/>
</dbReference>
<dbReference type="PANTHER" id="PTHR43014">
    <property type="entry name" value="MERCURIC REDUCTASE"/>
    <property type="match status" value="1"/>
</dbReference>
<dbReference type="PIRSF" id="PIRSF000350">
    <property type="entry name" value="Mercury_reductase_MerA"/>
    <property type="match status" value="1"/>
</dbReference>
<evidence type="ECO:0000256" key="1">
    <source>
        <dbReference type="ARBA" id="ARBA00007532"/>
    </source>
</evidence>
<dbReference type="SUPFAM" id="SSF51905">
    <property type="entry name" value="FAD/NAD(P)-binding domain"/>
    <property type="match status" value="1"/>
</dbReference>
<name>A0AAP5AH88_9GAMM</name>
<dbReference type="PANTHER" id="PTHR43014:SF2">
    <property type="entry name" value="MERCURIC REDUCTASE"/>
    <property type="match status" value="1"/>
</dbReference>
<feature type="domain" description="Pyridine nucleotide-disulphide oxidoreductase dimerisation" evidence="7">
    <location>
        <begin position="357"/>
        <end position="461"/>
    </location>
</feature>
<evidence type="ECO:0000313" key="10">
    <source>
        <dbReference type="Proteomes" id="UP001226084"/>
    </source>
</evidence>
<feature type="binding site" evidence="5">
    <location>
        <begin position="188"/>
        <end position="195"/>
    </location>
    <ligand>
        <name>NAD(+)</name>
        <dbReference type="ChEBI" id="CHEBI:57540"/>
    </ligand>
</feature>
<feature type="binding site" evidence="5">
    <location>
        <position position="63"/>
    </location>
    <ligand>
        <name>FAD</name>
        <dbReference type="ChEBI" id="CHEBI:57692"/>
    </ligand>
</feature>
<dbReference type="InterPro" id="IPR001100">
    <property type="entry name" value="Pyr_nuc-diS_OxRdtase"/>
</dbReference>
<dbReference type="InterPro" id="IPR023753">
    <property type="entry name" value="FAD/NAD-binding_dom"/>
</dbReference>
<dbReference type="Proteomes" id="UP001226084">
    <property type="component" value="Unassembled WGS sequence"/>
</dbReference>
<sequence>MSNPSSAQGPAAAARAFDAIIIGTGQAGPSLAGRLDAAGMRVAIIERHLVGGTCVNTGCKPTKTLVASAYAAQMARRGAEYGFSAGPVSVDMTVVEARARKVIMDSRKGNEDWLAGMANVELIRGHARFDGPGAIVVNGERLTAPRIFINVGGRAAVPEMPGLQDVPYLTNSSIVALDALPAHLMVVGGSYIGLEFAQMYRRFGAQVTIIERGERLIAREDADVSEAVRGILEDEGIEVHIGADGIAFERVDDGVAVSFQAGGKDARVVGSHVLMAIGRRPNTDDLGLDTAGIARDERGYITVDDHLQTSAPGVWALGDCNGRGAFTHTAYNDFEIVAANLQDGEDRRVSSRVPGYALYIDPPLGRAGMSEAEAMKSGRPLLFSKRPMTRVGRAVEKGESKGFMKVVADAETRRILGAAILGTGGDEAIHGILDMISADRPLDELRWAVPIHPTVSELIPTLLVDLAPAPDRG</sequence>
<dbReference type="NCBIfam" id="NF004992">
    <property type="entry name" value="PRK06370.1-4"/>
    <property type="match status" value="1"/>
</dbReference>
<evidence type="ECO:0000256" key="5">
    <source>
        <dbReference type="PIRSR" id="PIRSR000350-3"/>
    </source>
</evidence>
<dbReference type="GO" id="GO:0003955">
    <property type="term" value="F:NAD(P)H dehydrogenase (quinone) activity"/>
    <property type="evidence" value="ECO:0007669"/>
    <property type="project" value="TreeGrafter"/>
</dbReference>
<dbReference type="GO" id="GO:0050660">
    <property type="term" value="F:flavin adenine dinucleotide binding"/>
    <property type="evidence" value="ECO:0007669"/>
    <property type="project" value="TreeGrafter"/>
</dbReference>
<dbReference type="SUPFAM" id="SSF55424">
    <property type="entry name" value="FAD/NAD-linked reductases, dimerisation (C-terminal) domain"/>
    <property type="match status" value="1"/>
</dbReference>
<dbReference type="InterPro" id="IPR016156">
    <property type="entry name" value="FAD/NAD-linked_Rdtase_dimer_sf"/>
</dbReference>
<feature type="binding site" evidence="5">
    <location>
        <position position="211"/>
    </location>
    <ligand>
        <name>NAD(+)</name>
        <dbReference type="ChEBI" id="CHEBI:57540"/>
    </ligand>
</feature>
<keyword evidence="9" id="KW-0670">Pyruvate</keyword>
<keyword evidence="3 5" id="KW-0274">FAD</keyword>
<keyword evidence="5" id="KW-0547">Nucleotide-binding</keyword>
<evidence type="ECO:0000259" key="7">
    <source>
        <dbReference type="Pfam" id="PF02852"/>
    </source>
</evidence>
<dbReference type="Gene3D" id="3.30.390.30">
    <property type="match status" value="1"/>
</dbReference>
<evidence type="ECO:0000256" key="3">
    <source>
        <dbReference type="ARBA" id="ARBA00022827"/>
    </source>
</evidence>
<keyword evidence="2" id="KW-0285">Flavoprotein</keyword>
<dbReference type="InterPro" id="IPR036188">
    <property type="entry name" value="FAD/NAD-bd_sf"/>
</dbReference>
<keyword evidence="5" id="KW-0520">NAD</keyword>
<dbReference type="PRINTS" id="PR00411">
    <property type="entry name" value="PNDRDTASEI"/>
</dbReference>
<evidence type="ECO:0000256" key="6">
    <source>
        <dbReference type="PIRSR" id="PIRSR000350-4"/>
    </source>
</evidence>
<dbReference type="AlphaFoldDB" id="A0AAP5AH88"/>
<dbReference type="Gene3D" id="3.50.50.60">
    <property type="entry name" value="FAD/NAD(P)-binding domain"/>
    <property type="match status" value="2"/>
</dbReference>
<organism evidence="9 10">
    <name type="scientific">Stenotrophomonas rhizophila</name>
    <dbReference type="NCBI Taxonomy" id="216778"/>
    <lineage>
        <taxon>Bacteria</taxon>
        <taxon>Pseudomonadati</taxon>
        <taxon>Pseudomonadota</taxon>
        <taxon>Gammaproteobacteria</taxon>
        <taxon>Lysobacterales</taxon>
        <taxon>Lysobacteraceae</taxon>
        <taxon>Stenotrophomonas</taxon>
    </lineage>
</organism>
<feature type="domain" description="FAD/NAD(P)-binding" evidence="8">
    <location>
        <begin position="18"/>
        <end position="332"/>
    </location>
</feature>